<dbReference type="PANTHER" id="PTHR23323:SF24">
    <property type="entry name" value="VACUOLAR PROTEIN SORTING-ASSOCIATED PROTEIN 11 HOMOLOG"/>
    <property type="match status" value="1"/>
</dbReference>
<feature type="compositionally biased region" description="Pro residues" evidence="6">
    <location>
        <begin position="292"/>
        <end position="307"/>
    </location>
</feature>
<evidence type="ECO:0000256" key="3">
    <source>
        <dbReference type="ARBA" id="ARBA00022771"/>
    </source>
</evidence>
<evidence type="ECO:0000256" key="6">
    <source>
        <dbReference type="SAM" id="MobiDB-lite"/>
    </source>
</evidence>
<dbReference type="EMBL" id="BRYB01000149">
    <property type="protein sequence ID" value="GMI24080.1"/>
    <property type="molecule type" value="Genomic_DNA"/>
</dbReference>
<keyword evidence="2" id="KW-0479">Metal-binding</keyword>
<protein>
    <submittedName>
        <fullName evidence="7">Uncharacterized protein</fullName>
    </submittedName>
</protein>
<keyword evidence="8" id="KW-1185">Reference proteome</keyword>
<evidence type="ECO:0000256" key="5">
    <source>
        <dbReference type="ARBA" id="ARBA00023136"/>
    </source>
</evidence>
<dbReference type="PANTHER" id="PTHR23323">
    <property type="entry name" value="VACUOLAR PROTEIN SORTING-ASSOCIATED PROTEIN"/>
    <property type="match status" value="1"/>
</dbReference>
<keyword evidence="5" id="KW-0472">Membrane</keyword>
<gene>
    <name evidence="7" type="ORF">TeGR_g1249</name>
</gene>
<evidence type="ECO:0000313" key="8">
    <source>
        <dbReference type="Proteomes" id="UP001165060"/>
    </source>
</evidence>
<comment type="subcellular location">
    <subcellularLocation>
        <location evidence="1">Membrane</location>
    </subcellularLocation>
</comment>
<organism evidence="7 8">
    <name type="scientific">Tetraparma gracilis</name>
    <dbReference type="NCBI Taxonomy" id="2962635"/>
    <lineage>
        <taxon>Eukaryota</taxon>
        <taxon>Sar</taxon>
        <taxon>Stramenopiles</taxon>
        <taxon>Ochrophyta</taxon>
        <taxon>Bolidophyceae</taxon>
        <taxon>Parmales</taxon>
        <taxon>Triparmaceae</taxon>
        <taxon>Tetraparma</taxon>
    </lineage>
</organism>
<comment type="caution">
    <text evidence="7">The sequence shown here is derived from an EMBL/GenBank/DDBJ whole genome shotgun (WGS) entry which is preliminary data.</text>
</comment>
<evidence type="ECO:0000256" key="1">
    <source>
        <dbReference type="ARBA" id="ARBA00004370"/>
    </source>
</evidence>
<evidence type="ECO:0000256" key="2">
    <source>
        <dbReference type="ARBA" id="ARBA00022723"/>
    </source>
</evidence>
<feature type="region of interest" description="Disordered" evidence="6">
    <location>
        <begin position="281"/>
        <end position="307"/>
    </location>
</feature>
<evidence type="ECO:0000256" key="4">
    <source>
        <dbReference type="ARBA" id="ARBA00022833"/>
    </source>
</evidence>
<keyword evidence="3" id="KW-0863">Zinc-finger</keyword>
<proteinExistence type="predicted"/>
<evidence type="ECO:0000313" key="7">
    <source>
        <dbReference type="EMBL" id="GMI24080.1"/>
    </source>
</evidence>
<dbReference type="Proteomes" id="UP001165060">
    <property type="component" value="Unassembled WGS sequence"/>
</dbReference>
<accession>A0ABQ6MD25</accession>
<reference evidence="7 8" key="1">
    <citation type="journal article" date="2023" name="Commun. Biol.">
        <title>Genome analysis of Parmales, the sister group of diatoms, reveals the evolutionary specialization of diatoms from phago-mixotrophs to photoautotrophs.</title>
        <authorList>
            <person name="Ban H."/>
            <person name="Sato S."/>
            <person name="Yoshikawa S."/>
            <person name="Yamada K."/>
            <person name="Nakamura Y."/>
            <person name="Ichinomiya M."/>
            <person name="Sato N."/>
            <person name="Blanc-Mathieu R."/>
            <person name="Endo H."/>
            <person name="Kuwata A."/>
            <person name="Ogata H."/>
        </authorList>
    </citation>
    <scope>NUCLEOTIDE SEQUENCE [LARGE SCALE GENOMIC DNA]</scope>
</reference>
<name>A0ABQ6MD25_9STRA</name>
<keyword evidence="4" id="KW-0862">Zinc</keyword>
<sequence>MSSPPSKLRRFVFFDKQSHQLSSLPSPALQSLAAQLSSPGAPSEPAARLPLLAACGGLCLLSWPGSGSVFAVPADSLASPAPAAASFACLSLAELRPPPPLGAAVAGLSAFEAGPASHPSPPRVLLQLAAQPPEPPCLLLLEPPSPPPAPPPVPAAIPTRLPSLACSCVTASAVYCASASALEVWSASKLKLLHSYDLKTHPALKDHEFVELTAAAPPAPGAPAPVYAALRSPASASPPAALSLHALSFSHSDPLSLVGSPLASFGVSPSLPSPPLLRLPDRTLRLSSPSSPALPVPPASAAAPPPVPLPGGHVLQVSAAADRLSIDVYHPDHAIQTFHLLTSPSVAAAASVSVGPHAITVTDTGVLFALRPKPTAAIMEHLARKSAYKLAAAVAEAAGLPAAYARGLSRRHADHVYERGERGRAMGLYLEAGDAVRTGYVIARYLDPKDKPALLEYVRGRQDGEAMSQLLDLLENGDAVEVFENVDHLLEIERILGAGEVDAGELHRALAQLSVHDAAACIGACESARQFLNEDGERLYLDCLASRWRELRDREGDSPAAAALDAQIMSLLHNPHSKLPPSSALVLLSHYEHDEGSIYVLEQLQASEILMEEYSNLRNGTRKMLALGEGSNEDLLECLRCIADAGGDSDDDDGEDLQEGLEMAKEQGVETMSVLKVLRDGDAIPLSHCVDFVAEKLDAVQKREAELLQNIYQYADECGRLEREIAELDAPGAEDFVVDGVNVSAMVRTLDEGGAGGGAGGEGQVGGEEFWRAVNGQKDRFEAIAQFWGRGVFTA</sequence>